<evidence type="ECO:0000259" key="16">
    <source>
        <dbReference type="Pfam" id="PF00365"/>
    </source>
</evidence>
<comment type="function">
    <text evidence="15">Catalyzes the phosphorylation of D-fructose 6-phosphate to fructose 1,6-bisphosphate by ATP, the first committing step of glycolysis.</text>
</comment>
<keyword evidence="13 15" id="KW-0324">Glycolysis</keyword>
<keyword evidence="6 15" id="KW-0021">Allosteric enzyme</keyword>
<keyword evidence="11 15" id="KW-0067">ATP-binding</keyword>
<dbReference type="GO" id="GO:0005524">
    <property type="term" value="F:ATP binding"/>
    <property type="evidence" value="ECO:0007669"/>
    <property type="project" value="UniProtKB-UniRule"/>
</dbReference>
<comment type="subcellular location">
    <subcellularLocation>
        <location evidence="2 15">Cytoplasm</location>
    </subcellularLocation>
</comment>
<evidence type="ECO:0000256" key="12">
    <source>
        <dbReference type="ARBA" id="ARBA00022842"/>
    </source>
</evidence>
<comment type="cofactor">
    <cofactor evidence="1 15">
        <name>Mg(2+)</name>
        <dbReference type="ChEBI" id="CHEBI:18420"/>
    </cofactor>
</comment>
<dbReference type="PANTHER" id="PTHR13697:SF4">
    <property type="entry name" value="ATP-DEPENDENT 6-PHOSPHOFRUCTOKINASE"/>
    <property type="match status" value="1"/>
</dbReference>
<organism evidence="17 18">
    <name type="scientific">Oceanithermus desulfurans NBRC 100063</name>
    <dbReference type="NCBI Taxonomy" id="1227550"/>
    <lineage>
        <taxon>Bacteria</taxon>
        <taxon>Thermotogati</taxon>
        <taxon>Deinococcota</taxon>
        <taxon>Deinococci</taxon>
        <taxon>Thermales</taxon>
        <taxon>Thermaceae</taxon>
        <taxon>Oceanithermus</taxon>
    </lineage>
</organism>
<evidence type="ECO:0000256" key="10">
    <source>
        <dbReference type="ARBA" id="ARBA00022777"/>
    </source>
</evidence>
<reference evidence="17 18" key="1">
    <citation type="submission" date="2019-07" db="EMBL/GenBank/DDBJ databases">
        <title>Whole genome shotgun sequence of Oceanithermus desulfurans NBRC 100063.</title>
        <authorList>
            <person name="Hosoyama A."/>
            <person name="Uohara A."/>
            <person name="Ohji S."/>
            <person name="Ichikawa N."/>
        </authorList>
    </citation>
    <scope>NUCLEOTIDE SEQUENCE [LARGE SCALE GENOMIC DNA]</scope>
    <source>
        <strain evidence="17 18">NBRC 100063</strain>
    </source>
</reference>
<keyword evidence="8 15" id="KW-0479">Metal-binding</keyword>
<dbReference type="GO" id="GO:0005945">
    <property type="term" value="C:6-phosphofructokinase complex"/>
    <property type="evidence" value="ECO:0007669"/>
    <property type="project" value="TreeGrafter"/>
</dbReference>
<dbReference type="NCBIfam" id="NF002872">
    <property type="entry name" value="PRK03202.1"/>
    <property type="match status" value="1"/>
</dbReference>
<dbReference type="GO" id="GO:0070095">
    <property type="term" value="F:fructose-6-phosphate binding"/>
    <property type="evidence" value="ECO:0007669"/>
    <property type="project" value="TreeGrafter"/>
</dbReference>
<dbReference type="AlphaFoldDB" id="A0A511RIW7"/>
<dbReference type="InterPro" id="IPR012828">
    <property type="entry name" value="PFKA_ATP_prok"/>
</dbReference>
<keyword evidence="9 15" id="KW-0547">Nucleotide-binding</keyword>
<keyword evidence="12 15" id="KW-0460">Magnesium</keyword>
<dbReference type="Gene3D" id="3.40.50.450">
    <property type="match status" value="1"/>
</dbReference>
<comment type="pathway">
    <text evidence="3 15">Carbohydrate degradation; glycolysis; D-glyceraldehyde 3-phosphate and glycerone phosphate from D-glucose: step 3/4.</text>
</comment>
<comment type="similarity">
    <text evidence="15">Belongs to the phosphofructokinase type A (PFKA) family. ATP-dependent PFK group I subfamily. Prokaryotic clade 'B1' sub-subfamily.</text>
</comment>
<dbReference type="EMBL" id="BJXN01000001">
    <property type="protein sequence ID" value="GEM88776.1"/>
    <property type="molecule type" value="Genomic_DNA"/>
</dbReference>
<feature type="binding site" evidence="15">
    <location>
        <begin position="102"/>
        <end position="105"/>
    </location>
    <ligand>
        <name>ATP</name>
        <dbReference type="ChEBI" id="CHEBI:30616"/>
    </ligand>
</feature>
<sequence length="322" mass="33846">MKRIGVMTSGGDAPGMNAALRAVVRWAAANEVEVVGIRRGYAGMIEGEFVPLAPRDVANIIQRGGTILRTARSKAFLEPEGRAEAARRLAEAKIDGLVAIGGDGTFRGAIKMTQEHRIPIVGVPGTIDNDLYGTDFTIGFDTAVNTALDAIDRIRDTAASHERVFFIEVMGRHAGFIALDVGLAGGAEVIALPEIPTGPEEIAEQIRLSEAKGKHSSIIVVAEGAYPGGADTLMKAAQQIHPFEGRVTVLGHIQRGGSPTARDRVLASRLGAAAAETLVSGSSGVMLGEVEGEIALTPLAEAVERRKPIDRSVYDLATVLAE</sequence>
<comment type="subunit">
    <text evidence="4 15">Homotetramer.</text>
</comment>
<feature type="binding site" description="in other chain" evidence="15">
    <location>
        <begin position="186"/>
        <end position="188"/>
    </location>
    <ligand>
        <name>ADP</name>
        <dbReference type="ChEBI" id="CHEBI:456216"/>
        <note>allosteric activator; ligand shared between dimeric partners</note>
    </ligand>
</feature>
<evidence type="ECO:0000256" key="4">
    <source>
        <dbReference type="ARBA" id="ARBA00011881"/>
    </source>
</evidence>
<feature type="binding site" description="in other chain" evidence="15">
    <location>
        <position position="155"/>
    </location>
    <ligand>
        <name>ADP</name>
        <dbReference type="ChEBI" id="CHEBI:456216"/>
        <note>allosteric activator; ligand shared between dimeric partners</note>
    </ligand>
</feature>
<comment type="caution">
    <text evidence="15">Lacks conserved residue(s) required for the propagation of feature annotation.</text>
</comment>
<dbReference type="GO" id="GO:0042802">
    <property type="term" value="F:identical protein binding"/>
    <property type="evidence" value="ECO:0007669"/>
    <property type="project" value="TreeGrafter"/>
</dbReference>
<dbReference type="GO" id="GO:0048029">
    <property type="term" value="F:monosaccharide binding"/>
    <property type="evidence" value="ECO:0007669"/>
    <property type="project" value="TreeGrafter"/>
</dbReference>
<dbReference type="GO" id="GO:0006002">
    <property type="term" value="P:fructose 6-phosphate metabolic process"/>
    <property type="evidence" value="ECO:0007669"/>
    <property type="project" value="UniProtKB-UniRule"/>
</dbReference>
<evidence type="ECO:0000256" key="3">
    <source>
        <dbReference type="ARBA" id="ARBA00004679"/>
    </source>
</evidence>
<dbReference type="PIRSF" id="PIRSF000532">
    <property type="entry name" value="ATP_PFK_prok"/>
    <property type="match status" value="1"/>
</dbReference>
<dbReference type="Proteomes" id="UP000321827">
    <property type="component" value="Unassembled WGS sequence"/>
</dbReference>
<feature type="binding site" evidence="15">
    <location>
        <begin position="72"/>
        <end position="73"/>
    </location>
    <ligand>
        <name>ATP</name>
        <dbReference type="ChEBI" id="CHEBI:30616"/>
    </ligand>
</feature>
<proteinExistence type="inferred from homology"/>
<dbReference type="GO" id="GO:0016208">
    <property type="term" value="F:AMP binding"/>
    <property type="evidence" value="ECO:0007669"/>
    <property type="project" value="TreeGrafter"/>
</dbReference>
<dbReference type="InterPro" id="IPR035966">
    <property type="entry name" value="PKF_sf"/>
</dbReference>
<feature type="binding site" evidence="15">
    <location>
        <position position="103"/>
    </location>
    <ligand>
        <name>Mg(2+)</name>
        <dbReference type="ChEBI" id="CHEBI:18420"/>
        <note>catalytic</note>
    </ligand>
</feature>
<accession>A0A511RIW7</accession>
<keyword evidence="5 15" id="KW-0963">Cytoplasm</keyword>
<evidence type="ECO:0000256" key="8">
    <source>
        <dbReference type="ARBA" id="ARBA00022723"/>
    </source>
</evidence>
<dbReference type="InterPro" id="IPR015912">
    <property type="entry name" value="Phosphofructokinase_CS"/>
</dbReference>
<dbReference type="RefSeq" id="WP_013458318.1">
    <property type="nucleotide sequence ID" value="NZ_BJXN01000001.1"/>
</dbReference>
<evidence type="ECO:0000256" key="2">
    <source>
        <dbReference type="ARBA" id="ARBA00004496"/>
    </source>
</evidence>
<gene>
    <name evidence="15 17" type="primary">pfkA</name>
    <name evidence="17" type="ORF">ODE01S_02100</name>
</gene>
<dbReference type="PROSITE" id="PS00433">
    <property type="entry name" value="PHOSPHOFRUCTOKINASE"/>
    <property type="match status" value="1"/>
</dbReference>
<evidence type="ECO:0000256" key="5">
    <source>
        <dbReference type="ARBA" id="ARBA00022490"/>
    </source>
</evidence>
<dbReference type="GO" id="GO:0030388">
    <property type="term" value="P:fructose 1,6-bisphosphate metabolic process"/>
    <property type="evidence" value="ECO:0007669"/>
    <property type="project" value="TreeGrafter"/>
</dbReference>
<comment type="catalytic activity">
    <reaction evidence="14 15">
        <text>beta-D-fructose 6-phosphate + ATP = beta-D-fructose 1,6-bisphosphate + ADP + H(+)</text>
        <dbReference type="Rhea" id="RHEA:16109"/>
        <dbReference type="ChEBI" id="CHEBI:15378"/>
        <dbReference type="ChEBI" id="CHEBI:30616"/>
        <dbReference type="ChEBI" id="CHEBI:32966"/>
        <dbReference type="ChEBI" id="CHEBI:57634"/>
        <dbReference type="ChEBI" id="CHEBI:456216"/>
        <dbReference type="EC" id="2.7.1.11"/>
    </reaction>
</comment>
<dbReference type="FunFam" id="3.40.50.450:FF:000001">
    <property type="entry name" value="ATP-dependent 6-phosphofructokinase"/>
    <property type="match status" value="1"/>
</dbReference>
<evidence type="ECO:0000313" key="18">
    <source>
        <dbReference type="Proteomes" id="UP000321827"/>
    </source>
</evidence>
<feature type="binding site" description="in other chain" evidence="15">
    <location>
        <begin position="252"/>
        <end position="255"/>
    </location>
    <ligand>
        <name>substrate</name>
        <note>ligand shared between dimeric partners</note>
    </ligand>
</feature>
<dbReference type="GO" id="GO:0003872">
    <property type="term" value="F:6-phosphofructokinase activity"/>
    <property type="evidence" value="ECO:0007669"/>
    <property type="project" value="UniProtKB-UniRule"/>
</dbReference>
<dbReference type="EC" id="2.7.1.11" evidence="15"/>
<evidence type="ECO:0000256" key="7">
    <source>
        <dbReference type="ARBA" id="ARBA00022679"/>
    </source>
</evidence>
<name>A0A511RIW7_9DEIN</name>
<dbReference type="FunFam" id="3.40.50.460:FF:000002">
    <property type="entry name" value="ATP-dependent 6-phosphofructokinase"/>
    <property type="match status" value="1"/>
</dbReference>
<protein>
    <recommendedName>
        <fullName evidence="15">ATP-dependent 6-phosphofructokinase</fullName>
        <shortName evidence="15">ATP-PFK</shortName>
        <shortName evidence="15">Phosphofructokinase</shortName>
        <ecNumber evidence="15">2.7.1.11</ecNumber>
    </recommendedName>
    <alternativeName>
        <fullName evidence="15">Phosphohexokinase</fullName>
    </alternativeName>
</protein>
<evidence type="ECO:0000256" key="6">
    <source>
        <dbReference type="ARBA" id="ARBA00022533"/>
    </source>
</evidence>
<dbReference type="GO" id="GO:0046872">
    <property type="term" value="F:metal ion binding"/>
    <property type="evidence" value="ECO:0007669"/>
    <property type="project" value="UniProtKB-KW"/>
</dbReference>
<dbReference type="InterPro" id="IPR012003">
    <property type="entry name" value="ATP_PFK_prok-type"/>
</dbReference>
<dbReference type="NCBIfam" id="TIGR02482">
    <property type="entry name" value="PFKA_ATP"/>
    <property type="match status" value="1"/>
</dbReference>
<dbReference type="PANTHER" id="PTHR13697">
    <property type="entry name" value="PHOSPHOFRUCTOKINASE"/>
    <property type="match status" value="1"/>
</dbReference>
<evidence type="ECO:0000256" key="11">
    <source>
        <dbReference type="ARBA" id="ARBA00022840"/>
    </source>
</evidence>
<dbReference type="OrthoDB" id="9802503at2"/>
<evidence type="ECO:0000256" key="9">
    <source>
        <dbReference type="ARBA" id="ARBA00022741"/>
    </source>
</evidence>
<evidence type="ECO:0000256" key="14">
    <source>
        <dbReference type="ARBA" id="ARBA00048070"/>
    </source>
</evidence>
<evidence type="ECO:0000256" key="1">
    <source>
        <dbReference type="ARBA" id="ARBA00001946"/>
    </source>
</evidence>
<feature type="binding site" evidence="15">
    <location>
        <position position="246"/>
    </location>
    <ligand>
        <name>substrate</name>
        <note>ligand shared between dimeric partners</note>
    </ligand>
</feature>
<feature type="binding site" description="in other chain" evidence="15">
    <location>
        <begin position="126"/>
        <end position="128"/>
    </location>
    <ligand>
        <name>substrate</name>
        <note>ligand shared between dimeric partners</note>
    </ligand>
</feature>
<dbReference type="Gene3D" id="3.40.50.460">
    <property type="entry name" value="Phosphofructokinase domain"/>
    <property type="match status" value="1"/>
</dbReference>
<evidence type="ECO:0000256" key="13">
    <source>
        <dbReference type="ARBA" id="ARBA00023152"/>
    </source>
</evidence>
<feature type="binding site" description="in other chain" evidence="15">
    <location>
        <begin position="214"/>
        <end position="216"/>
    </location>
    <ligand>
        <name>ADP</name>
        <dbReference type="ChEBI" id="CHEBI:456216"/>
        <note>allosteric activator; ligand shared between dimeric partners</note>
    </ligand>
</feature>
<dbReference type="SUPFAM" id="SSF53784">
    <property type="entry name" value="Phosphofructokinase"/>
    <property type="match status" value="1"/>
</dbReference>
<comment type="activity regulation">
    <text evidence="15">Allosterically activated by ADP and other diphosphonucleosides, and allosterically inhibited by phosphoenolpyruvate.</text>
</comment>
<feature type="binding site" evidence="15">
    <location>
        <position position="11"/>
    </location>
    <ligand>
        <name>ATP</name>
        <dbReference type="ChEBI" id="CHEBI:30616"/>
    </ligand>
</feature>
<comment type="caution">
    <text evidence="17">The sequence shown here is derived from an EMBL/GenBank/DDBJ whole genome shotgun (WGS) entry which is preliminary data.</text>
</comment>
<evidence type="ECO:0000256" key="15">
    <source>
        <dbReference type="HAMAP-Rule" id="MF_00339"/>
    </source>
</evidence>
<evidence type="ECO:0000313" key="17">
    <source>
        <dbReference type="EMBL" id="GEM88776.1"/>
    </source>
</evidence>
<feature type="active site" description="Proton acceptor" evidence="15">
    <location>
        <position position="128"/>
    </location>
</feature>
<dbReference type="Pfam" id="PF00365">
    <property type="entry name" value="PFK"/>
    <property type="match status" value="1"/>
</dbReference>
<feature type="binding site" description="in other chain" evidence="15">
    <location>
        <position position="223"/>
    </location>
    <ligand>
        <name>substrate</name>
        <note>ligand shared between dimeric partners</note>
    </ligand>
</feature>
<dbReference type="HAMAP" id="MF_00339">
    <property type="entry name" value="Phosphofructokinase_I_B1"/>
    <property type="match status" value="1"/>
</dbReference>
<dbReference type="UniPathway" id="UPA00109">
    <property type="reaction ID" value="UER00182"/>
</dbReference>
<dbReference type="InterPro" id="IPR000023">
    <property type="entry name" value="Phosphofructokinase_dom"/>
</dbReference>
<feature type="domain" description="Phosphofructokinase" evidence="16">
    <location>
        <begin position="3"/>
        <end position="277"/>
    </location>
</feature>
<dbReference type="InterPro" id="IPR022953">
    <property type="entry name" value="ATP_PFK"/>
</dbReference>
<keyword evidence="10 15" id="KW-0418">Kinase</keyword>
<dbReference type="GO" id="GO:0061621">
    <property type="term" value="P:canonical glycolysis"/>
    <property type="evidence" value="ECO:0007669"/>
    <property type="project" value="TreeGrafter"/>
</dbReference>
<feature type="binding site" evidence="15">
    <location>
        <begin position="21"/>
        <end position="25"/>
    </location>
    <ligand>
        <name>ADP</name>
        <dbReference type="ChEBI" id="CHEBI:456216"/>
        <note>allosteric activator; ligand shared between dimeric partners</note>
    </ligand>
</feature>
<dbReference type="PRINTS" id="PR00476">
    <property type="entry name" value="PHFRCTKINASE"/>
</dbReference>
<keyword evidence="7 15" id="KW-0808">Transferase</keyword>
<feature type="binding site" description="in other chain" evidence="15">
    <location>
        <position position="212"/>
    </location>
    <ligand>
        <name>ADP</name>
        <dbReference type="ChEBI" id="CHEBI:456216"/>
        <note>allosteric activator; ligand shared between dimeric partners</note>
    </ligand>
</feature>
<feature type="binding site" evidence="15">
    <location>
        <position position="163"/>
    </location>
    <ligand>
        <name>substrate</name>
        <note>ligand shared between dimeric partners</note>
    </ligand>
</feature>
<feature type="binding site" description="in other chain" evidence="15">
    <location>
        <begin position="170"/>
        <end position="172"/>
    </location>
    <ligand>
        <name>substrate</name>
        <note>ligand shared between dimeric partners</note>
    </ligand>
</feature>